<proteinExistence type="predicted"/>
<reference evidence="1 2" key="1">
    <citation type="submission" date="2021-06" db="EMBL/GenBank/DDBJ databases">
        <title>Caerostris extrusa draft genome.</title>
        <authorList>
            <person name="Kono N."/>
            <person name="Arakawa K."/>
        </authorList>
    </citation>
    <scope>NUCLEOTIDE SEQUENCE [LARGE SCALE GENOMIC DNA]</scope>
</reference>
<dbReference type="Proteomes" id="UP001054945">
    <property type="component" value="Unassembled WGS sequence"/>
</dbReference>
<comment type="caution">
    <text evidence="1">The sequence shown here is derived from an EMBL/GenBank/DDBJ whole genome shotgun (WGS) entry which is preliminary data.</text>
</comment>
<keyword evidence="2" id="KW-1185">Reference proteome</keyword>
<protein>
    <submittedName>
        <fullName evidence="1">Uncharacterized protein</fullName>
    </submittedName>
</protein>
<dbReference type="AlphaFoldDB" id="A0AAV4QC95"/>
<name>A0AAV4QC95_CAEEX</name>
<dbReference type="EMBL" id="BPLR01005883">
    <property type="protein sequence ID" value="GIY05852.1"/>
    <property type="molecule type" value="Genomic_DNA"/>
</dbReference>
<sequence>MLLQFPPSPCTNAEPIQSKAKSFCFPQSRITHAPGKRYGGKQRRNNWESVIIRRNLLPHLLRRITRLCFSCQQAQWFSSTSFKVIKCSGIGVEKVPVQAVTVGEECLQETERFFFTSGRYAFYWFMSNKAMMGNFV</sequence>
<gene>
    <name evidence="1" type="ORF">CEXT_216771</name>
</gene>
<accession>A0AAV4QC95</accession>
<evidence type="ECO:0000313" key="2">
    <source>
        <dbReference type="Proteomes" id="UP001054945"/>
    </source>
</evidence>
<organism evidence="1 2">
    <name type="scientific">Caerostris extrusa</name>
    <name type="common">Bark spider</name>
    <name type="synonym">Caerostris bankana</name>
    <dbReference type="NCBI Taxonomy" id="172846"/>
    <lineage>
        <taxon>Eukaryota</taxon>
        <taxon>Metazoa</taxon>
        <taxon>Ecdysozoa</taxon>
        <taxon>Arthropoda</taxon>
        <taxon>Chelicerata</taxon>
        <taxon>Arachnida</taxon>
        <taxon>Araneae</taxon>
        <taxon>Araneomorphae</taxon>
        <taxon>Entelegynae</taxon>
        <taxon>Araneoidea</taxon>
        <taxon>Araneidae</taxon>
        <taxon>Caerostris</taxon>
    </lineage>
</organism>
<evidence type="ECO:0000313" key="1">
    <source>
        <dbReference type="EMBL" id="GIY05852.1"/>
    </source>
</evidence>